<protein>
    <submittedName>
        <fullName evidence="2">Uncharacterized protein</fullName>
    </submittedName>
</protein>
<keyword evidence="1" id="KW-1133">Transmembrane helix</keyword>
<accession>A0A6C0IVQ8</accession>
<evidence type="ECO:0000313" key="2">
    <source>
        <dbReference type="EMBL" id="QHT97172.1"/>
    </source>
</evidence>
<evidence type="ECO:0000256" key="1">
    <source>
        <dbReference type="SAM" id="Phobius"/>
    </source>
</evidence>
<keyword evidence="1" id="KW-0812">Transmembrane</keyword>
<dbReference type="EMBL" id="MN740273">
    <property type="protein sequence ID" value="QHT97172.1"/>
    <property type="molecule type" value="Genomic_DNA"/>
</dbReference>
<feature type="transmembrane region" description="Helical" evidence="1">
    <location>
        <begin position="42"/>
        <end position="68"/>
    </location>
</feature>
<dbReference type="AlphaFoldDB" id="A0A6C0IVQ8"/>
<organism evidence="2">
    <name type="scientific">viral metagenome</name>
    <dbReference type="NCBI Taxonomy" id="1070528"/>
    <lineage>
        <taxon>unclassified sequences</taxon>
        <taxon>metagenomes</taxon>
        <taxon>organismal metagenomes</taxon>
    </lineage>
</organism>
<reference evidence="2" key="1">
    <citation type="journal article" date="2020" name="Nature">
        <title>Giant virus diversity and host interactions through global metagenomics.</title>
        <authorList>
            <person name="Schulz F."/>
            <person name="Roux S."/>
            <person name="Paez-Espino D."/>
            <person name="Jungbluth S."/>
            <person name="Walsh D.A."/>
            <person name="Denef V.J."/>
            <person name="McMahon K.D."/>
            <person name="Konstantinidis K.T."/>
            <person name="Eloe-Fadrosh E.A."/>
            <person name="Kyrpides N.C."/>
            <person name="Woyke T."/>
        </authorList>
    </citation>
    <scope>NUCLEOTIDE SEQUENCE</scope>
    <source>
        <strain evidence="2">GVMAG-M-3300025138-11</strain>
    </source>
</reference>
<keyword evidence="1" id="KW-0472">Membrane</keyword>
<sequence length="75" mass="9002">MISQYSKDIIETILNEFKKNENLTKLHLNFLNPIIEHSLNKFYPYIIILIFLYILLLILILIILYIVLKNKLINI</sequence>
<proteinExistence type="predicted"/>
<name>A0A6C0IVQ8_9ZZZZ</name>